<feature type="compositionally biased region" description="Basic residues" evidence="1">
    <location>
        <begin position="466"/>
        <end position="480"/>
    </location>
</feature>
<organism evidence="2 3">
    <name type="scientific">Triangularia verruculosa</name>
    <dbReference type="NCBI Taxonomy" id="2587418"/>
    <lineage>
        <taxon>Eukaryota</taxon>
        <taxon>Fungi</taxon>
        <taxon>Dikarya</taxon>
        <taxon>Ascomycota</taxon>
        <taxon>Pezizomycotina</taxon>
        <taxon>Sordariomycetes</taxon>
        <taxon>Sordariomycetidae</taxon>
        <taxon>Sordariales</taxon>
        <taxon>Podosporaceae</taxon>
        <taxon>Triangularia</taxon>
    </lineage>
</organism>
<accession>A0AAN6XMV1</accession>
<evidence type="ECO:0000313" key="3">
    <source>
        <dbReference type="Proteomes" id="UP001303160"/>
    </source>
</evidence>
<dbReference type="AlphaFoldDB" id="A0AAN6XMV1"/>
<reference evidence="2" key="1">
    <citation type="journal article" date="2023" name="Mol. Phylogenet. Evol.">
        <title>Genome-scale phylogeny and comparative genomics of the fungal order Sordariales.</title>
        <authorList>
            <person name="Hensen N."/>
            <person name="Bonometti L."/>
            <person name="Westerberg I."/>
            <person name="Brannstrom I.O."/>
            <person name="Guillou S."/>
            <person name="Cros-Aarteil S."/>
            <person name="Calhoun S."/>
            <person name="Haridas S."/>
            <person name="Kuo A."/>
            <person name="Mondo S."/>
            <person name="Pangilinan J."/>
            <person name="Riley R."/>
            <person name="LaButti K."/>
            <person name="Andreopoulos B."/>
            <person name="Lipzen A."/>
            <person name="Chen C."/>
            <person name="Yan M."/>
            <person name="Daum C."/>
            <person name="Ng V."/>
            <person name="Clum A."/>
            <person name="Steindorff A."/>
            <person name="Ohm R.A."/>
            <person name="Martin F."/>
            <person name="Silar P."/>
            <person name="Natvig D.O."/>
            <person name="Lalanne C."/>
            <person name="Gautier V."/>
            <person name="Ament-Velasquez S.L."/>
            <person name="Kruys A."/>
            <person name="Hutchinson M.I."/>
            <person name="Powell A.J."/>
            <person name="Barry K."/>
            <person name="Miller A.N."/>
            <person name="Grigoriev I.V."/>
            <person name="Debuchy R."/>
            <person name="Gladieux P."/>
            <person name="Hiltunen Thoren M."/>
            <person name="Johannesson H."/>
        </authorList>
    </citation>
    <scope>NUCLEOTIDE SEQUENCE</scope>
    <source>
        <strain evidence="2">CBS 315.58</strain>
    </source>
</reference>
<dbReference type="EMBL" id="MU863890">
    <property type="protein sequence ID" value="KAK4203310.1"/>
    <property type="molecule type" value="Genomic_DNA"/>
</dbReference>
<name>A0AAN6XMV1_9PEZI</name>
<evidence type="ECO:0000256" key="1">
    <source>
        <dbReference type="SAM" id="MobiDB-lite"/>
    </source>
</evidence>
<keyword evidence="3" id="KW-1185">Reference proteome</keyword>
<gene>
    <name evidence="2" type="ORF">QBC40DRAFT_317983</name>
</gene>
<feature type="region of interest" description="Disordered" evidence="1">
    <location>
        <begin position="362"/>
        <end position="480"/>
    </location>
</feature>
<proteinExistence type="predicted"/>
<dbReference type="Proteomes" id="UP001303160">
    <property type="component" value="Unassembled WGS sequence"/>
</dbReference>
<comment type="caution">
    <text evidence="2">The sequence shown here is derived from an EMBL/GenBank/DDBJ whole genome shotgun (WGS) entry which is preliminary data.</text>
</comment>
<sequence>MAARNSPMITHYISEFHEEELIWRAFLAKRGYDEDGKDIEVDGAKKEEKEDDPERPIISFAHLSYHVGYILSVKYSHLSDSEQLEVSSSVQAEIGRYIENIMEQVHENSAYETKLSASTNIQYIIRPVCAGKNVLAREIRKNTGKSSEWDKNFCEVLKMMTEKDQERLFEDDGEIREWLMQFWNLLKYGSSSIAAPTTATGAGTTSAASAQLTQDEEVEATIEAIDATYYTVWAILNERNNQTSSVDDIQGLIDGIEAKVTGSHEPSEIKQSAAITLARILNVIAGSPSNMAKEVRKSAIAEEWDRAIVKVLQRFRKDELDGLQAKLEWKDRVNAFNYCYGENKNRRFAAFKFAIDAIQNGKSGKDLKQPTKGSTAQSGGQTGQQGGEAALASGGEPEASPGDGQGGSSSDTRYDEEQDTDMECGSDMGDNEESDGDADGDGAAYKNGDARGKRPRTQGSPNRVCKPVHGKHNRAKVKGSNTRRRLNFPERSLLIGGEFNFYFFNL</sequence>
<protein>
    <submittedName>
        <fullName evidence="2">Uncharacterized protein</fullName>
    </submittedName>
</protein>
<evidence type="ECO:0000313" key="2">
    <source>
        <dbReference type="EMBL" id="KAK4203310.1"/>
    </source>
</evidence>
<feature type="compositionally biased region" description="Acidic residues" evidence="1">
    <location>
        <begin position="414"/>
        <end position="440"/>
    </location>
</feature>
<reference evidence="2" key="2">
    <citation type="submission" date="2023-05" db="EMBL/GenBank/DDBJ databases">
        <authorList>
            <consortium name="Lawrence Berkeley National Laboratory"/>
            <person name="Steindorff A."/>
            <person name="Hensen N."/>
            <person name="Bonometti L."/>
            <person name="Westerberg I."/>
            <person name="Brannstrom I.O."/>
            <person name="Guillou S."/>
            <person name="Cros-Aarteil S."/>
            <person name="Calhoun S."/>
            <person name="Haridas S."/>
            <person name="Kuo A."/>
            <person name="Mondo S."/>
            <person name="Pangilinan J."/>
            <person name="Riley R."/>
            <person name="Labutti K."/>
            <person name="Andreopoulos B."/>
            <person name="Lipzen A."/>
            <person name="Chen C."/>
            <person name="Yanf M."/>
            <person name="Daum C."/>
            <person name="Ng V."/>
            <person name="Clum A."/>
            <person name="Ohm R."/>
            <person name="Martin F."/>
            <person name="Silar P."/>
            <person name="Natvig D."/>
            <person name="Lalanne C."/>
            <person name="Gautier V."/>
            <person name="Ament-Velasquez S.L."/>
            <person name="Kruys A."/>
            <person name="Hutchinson M.I."/>
            <person name="Powell A.J."/>
            <person name="Barry K."/>
            <person name="Miller A.N."/>
            <person name="Grigoriev I.V."/>
            <person name="Debuchy R."/>
            <person name="Gladieux P."/>
            <person name="Thoren M.H."/>
            <person name="Johannesson H."/>
        </authorList>
    </citation>
    <scope>NUCLEOTIDE SEQUENCE</scope>
    <source>
        <strain evidence="2">CBS 315.58</strain>
    </source>
</reference>